<dbReference type="PANTHER" id="PTHR37218">
    <property type="entry name" value="COILED-COIL PROTEIN"/>
    <property type="match status" value="1"/>
</dbReference>
<proteinExistence type="predicted"/>
<evidence type="ECO:0000313" key="2">
    <source>
        <dbReference type="EMBL" id="KAL3615608.1"/>
    </source>
</evidence>
<protein>
    <submittedName>
        <fullName evidence="2">Uncharacterized protein</fullName>
    </submittedName>
</protein>
<dbReference type="AlphaFoldDB" id="A0ABD3BDY6"/>
<comment type="caution">
    <text evidence="2">The sequence shown here is derived from an EMBL/GenBank/DDBJ whole genome shotgun (WGS) entry which is preliminary data.</text>
</comment>
<feature type="region of interest" description="Disordered" evidence="1">
    <location>
        <begin position="197"/>
        <end position="232"/>
    </location>
</feature>
<keyword evidence="3" id="KW-1185">Reference proteome</keyword>
<dbReference type="Proteomes" id="UP001632038">
    <property type="component" value="Unassembled WGS sequence"/>
</dbReference>
<feature type="compositionally biased region" description="Basic residues" evidence="1">
    <location>
        <begin position="1"/>
        <end position="10"/>
    </location>
</feature>
<sequence>MGGKGQRRREKNYNAAHGGGNSRLPPPPKPSSVDAVPSKLRQIMSLSVAVKKPFDRRKGKLENDLEKGSNLGESTDSMSTDKKRKRTDESLNEQKSEYQDEAFGFGMSGKKKKKKKNKNRADDLRFEATGEPGAAVSHRKERRKERLEARKKKNKKSKTDKDMEFPGHEKIKFGDVVQAPPKLLAVPKAFKLAKDASKERLRQQAVESYRERKKWRSRPGVKLPSPVVTSLF</sequence>
<dbReference type="PANTHER" id="PTHR37218:SF2">
    <property type="entry name" value="COILED-COIL PROTEIN"/>
    <property type="match status" value="1"/>
</dbReference>
<feature type="compositionally biased region" description="Basic residues" evidence="1">
    <location>
        <begin position="109"/>
        <end position="118"/>
    </location>
</feature>
<organism evidence="2 3">
    <name type="scientific">Castilleja foliolosa</name>
    <dbReference type="NCBI Taxonomy" id="1961234"/>
    <lineage>
        <taxon>Eukaryota</taxon>
        <taxon>Viridiplantae</taxon>
        <taxon>Streptophyta</taxon>
        <taxon>Embryophyta</taxon>
        <taxon>Tracheophyta</taxon>
        <taxon>Spermatophyta</taxon>
        <taxon>Magnoliopsida</taxon>
        <taxon>eudicotyledons</taxon>
        <taxon>Gunneridae</taxon>
        <taxon>Pentapetalae</taxon>
        <taxon>asterids</taxon>
        <taxon>lamiids</taxon>
        <taxon>Lamiales</taxon>
        <taxon>Orobanchaceae</taxon>
        <taxon>Pedicularideae</taxon>
        <taxon>Castillejinae</taxon>
        <taxon>Castilleja</taxon>
    </lineage>
</organism>
<feature type="compositionally biased region" description="Basic and acidic residues" evidence="1">
    <location>
        <begin position="119"/>
        <end position="128"/>
    </location>
</feature>
<feature type="compositionally biased region" description="Basic and acidic residues" evidence="1">
    <location>
        <begin position="86"/>
        <end position="98"/>
    </location>
</feature>
<reference evidence="3" key="1">
    <citation type="journal article" date="2024" name="IScience">
        <title>Strigolactones Initiate the Formation of Haustorium-like Structures in Castilleja.</title>
        <authorList>
            <person name="Buerger M."/>
            <person name="Peterson D."/>
            <person name="Chory J."/>
        </authorList>
    </citation>
    <scope>NUCLEOTIDE SEQUENCE [LARGE SCALE GENOMIC DNA]</scope>
</reference>
<evidence type="ECO:0000256" key="1">
    <source>
        <dbReference type="SAM" id="MobiDB-lite"/>
    </source>
</evidence>
<evidence type="ECO:0000313" key="3">
    <source>
        <dbReference type="Proteomes" id="UP001632038"/>
    </source>
</evidence>
<dbReference type="EMBL" id="JAVIJP010000100">
    <property type="protein sequence ID" value="KAL3615608.1"/>
    <property type="molecule type" value="Genomic_DNA"/>
</dbReference>
<accession>A0ABD3BDY6</accession>
<feature type="compositionally biased region" description="Basic and acidic residues" evidence="1">
    <location>
        <begin position="157"/>
        <end position="166"/>
    </location>
</feature>
<feature type="region of interest" description="Disordered" evidence="1">
    <location>
        <begin position="1"/>
        <end position="166"/>
    </location>
</feature>
<name>A0ABD3BDY6_9LAMI</name>
<gene>
    <name evidence="2" type="ORF">CASFOL_041269</name>
</gene>
<feature type="compositionally biased region" description="Basic residues" evidence="1">
    <location>
        <begin position="137"/>
        <end position="156"/>
    </location>
</feature>